<proteinExistence type="predicted"/>
<dbReference type="Proteomes" id="UP000314294">
    <property type="component" value="Unassembled WGS sequence"/>
</dbReference>
<sequence>MPKKKKKEEEKKEKEEKEEEEEEEEEEDLTLPAPSLPFSSQPDSSYSLLTLEVRLNSSGKTARAPQGRRVN</sequence>
<feature type="region of interest" description="Disordered" evidence="1">
    <location>
        <begin position="1"/>
        <end position="44"/>
    </location>
</feature>
<name>A0A4Z2FFS1_9TELE</name>
<dbReference type="EMBL" id="SRLO01001248">
    <property type="protein sequence ID" value="TNN39791.1"/>
    <property type="molecule type" value="Genomic_DNA"/>
</dbReference>
<evidence type="ECO:0000313" key="3">
    <source>
        <dbReference type="Proteomes" id="UP000314294"/>
    </source>
</evidence>
<evidence type="ECO:0000256" key="1">
    <source>
        <dbReference type="SAM" id="MobiDB-lite"/>
    </source>
</evidence>
<accession>A0A4Z2FFS1</accession>
<feature type="compositionally biased region" description="Acidic residues" evidence="1">
    <location>
        <begin position="16"/>
        <end position="29"/>
    </location>
</feature>
<evidence type="ECO:0000313" key="2">
    <source>
        <dbReference type="EMBL" id="TNN39791.1"/>
    </source>
</evidence>
<protein>
    <submittedName>
        <fullName evidence="2">Uncharacterized protein</fullName>
    </submittedName>
</protein>
<organism evidence="2 3">
    <name type="scientific">Liparis tanakae</name>
    <name type="common">Tanaka's snailfish</name>
    <dbReference type="NCBI Taxonomy" id="230148"/>
    <lineage>
        <taxon>Eukaryota</taxon>
        <taxon>Metazoa</taxon>
        <taxon>Chordata</taxon>
        <taxon>Craniata</taxon>
        <taxon>Vertebrata</taxon>
        <taxon>Euteleostomi</taxon>
        <taxon>Actinopterygii</taxon>
        <taxon>Neopterygii</taxon>
        <taxon>Teleostei</taxon>
        <taxon>Neoteleostei</taxon>
        <taxon>Acanthomorphata</taxon>
        <taxon>Eupercaria</taxon>
        <taxon>Perciformes</taxon>
        <taxon>Cottioidei</taxon>
        <taxon>Cottales</taxon>
        <taxon>Liparidae</taxon>
        <taxon>Liparis</taxon>
    </lineage>
</organism>
<reference evidence="2 3" key="1">
    <citation type="submission" date="2019-03" db="EMBL/GenBank/DDBJ databases">
        <title>First draft genome of Liparis tanakae, snailfish: a comprehensive survey of snailfish specific genes.</title>
        <authorList>
            <person name="Kim W."/>
            <person name="Song I."/>
            <person name="Jeong J.-H."/>
            <person name="Kim D."/>
            <person name="Kim S."/>
            <person name="Ryu S."/>
            <person name="Song J.Y."/>
            <person name="Lee S.K."/>
        </authorList>
    </citation>
    <scope>NUCLEOTIDE SEQUENCE [LARGE SCALE GENOMIC DNA]</scope>
    <source>
        <tissue evidence="2">Muscle</tissue>
    </source>
</reference>
<keyword evidence="3" id="KW-1185">Reference proteome</keyword>
<dbReference type="AlphaFoldDB" id="A0A4Z2FFS1"/>
<gene>
    <name evidence="2" type="ORF">EYF80_050036</name>
</gene>
<comment type="caution">
    <text evidence="2">The sequence shown here is derived from an EMBL/GenBank/DDBJ whole genome shotgun (WGS) entry which is preliminary data.</text>
</comment>